<gene>
    <name evidence="1" type="ORF">FOXB_00344</name>
</gene>
<accession>F9F1S0</accession>
<evidence type="ECO:0000313" key="1">
    <source>
        <dbReference type="EMBL" id="EGU89136.1"/>
    </source>
</evidence>
<name>F9F1S0_FUSOF</name>
<proteinExistence type="predicted"/>
<organism evidence="1">
    <name type="scientific">Fusarium oxysporum (strain Fo5176)</name>
    <name type="common">Fusarium vascular wilt</name>
    <dbReference type="NCBI Taxonomy" id="660025"/>
    <lineage>
        <taxon>Eukaryota</taxon>
        <taxon>Fungi</taxon>
        <taxon>Dikarya</taxon>
        <taxon>Ascomycota</taxon>
        <taxon>Pezizomycotina</taxon>
        <taxon>Sordariomycetes</taxon>
        <taxon>Hypocreomycetidae</taxon>
        <taxon>Hypocreales</taxon>
        <taxon>Nectriaceae</taxon>
        <taxon>Fusarium</taxon>
        <taxon>Fusarium oxysporum species complex</taxon>
    </lineage>
</organism>
<dbReference type="EMBL" id="AFQF01000103">
    <property type="protein sequence ID" value="EGU89136.1"/>
    <property type="molecule type" value="Genomic_DNA"/>
</dbReference>
<dbReference type="AlphaFoldDB" id="F9F1S0"/>
<dbReference type="OrthoDB" id="3429633at2759"/>
<protein>
    <submittedName>
        <fullName evidence="1">Uncharacterized protein</fullName>
    </submittedName>
</protein>
<sequence length="167" mass="20231">MNDSTEHQDEIAKLVQQHGAVPPPWFMFLKVHPYDICWRRGAGESYIMVYSTWWEQQKEQLDEKQRIDYFRKWPPPPEWLIWMIEAIWDLNPVDFEDDDDYWPYFRRTKALGFGSEDDYKNAMRDEAATIEKNGTPHWGKWEWTWVSKTNRKCSSLVQIYSIGYRNV</sequence>
<comment type="caution">
    <text evidence="1">The sequence shown here is derived from an EMBL/GenBank/DDBJ whole genome shotgun (WGS) entry which is preliminary data.</text>
</comment>
<reference evidence="1" key="1">
    <citation type="journal article" date="2012" name="Mol. Plant Microbe Interact.">
        <title>A highly conserved effector in Fusarium oxysporum is required for full virulence on Arabidopsis.</title>
        <authorList>
            <person name="Thatcher L.F."/>
            <person name="Gardiner D.M."/>
            <person name="Kazan K."/>
            <person name="Manners J."/>
        </authorList>
    </citation>
    <scope>NUCLEOTIDE SEQUENCE [LARGE SCALE GENOMIC DNA]</scope>
    <source>
        <strain evidence="1">Fo5176</strain>
    </source>
</reference>